<keyword evidence="2 5" id="KW-0812">Transmembrane</keyword>
<keyword evidence="3 5" id="KW-1133">Transmembrane helix</keyword>
<dbReference type="Proteomes" id="UP000269708">
    <property type="component" value="Unassembled WGS sequence"/>
</dbReference>
<gene>
    <name evidence="7" type="ORF">EDC50_0914</name>
</gene>
<dbReference type="AlphaFoldDB" id="A0A3N4VX72"/>
<keyword evidence="8" id="KW-1185">Reference proteome</keyword>
<accession>A0A3N4VX72</accession>
<sequence length="86" mass="8935">MRFFRFLIAFACLAVGAALGALNREQVRIDLGAGIVEATLGVALLAALLLGVLLGGLAVIAGVVLPLRRRLALAQRTPVERTTPGT</sequence>
<evidence type="ECO:0000256" key="3">
    <source>
        <dbReference type="ARBA" id="ARBA00022989"/>
    </source>
</evidence>
<protein>
    <submittedName>
        <fullName evidence="7">Uncharacterized protein DUF1049</fullName>
    </submittedName>
</protein>
<evidence type="ECO:0000256" key="2">
    <source>
        <dbReference type="ARBA" id="ARBA00022692"/>
    </source>
</evidence>
<keyword evidence="1" id="KW-1003">Cell membrane</keyword>
<dbReference type="GO" id="GO:0005886">
    <property type="term" value="C:plasma membrane"/>
    <property type="evidence" value="ECO:0007669"/>
    <property type="project" value="InterPro"/>
</dbReference>
<evidence type="ECO:0000256" key="4">
    <source>
        <dbReference type="ARBA" id="ARBA00023136"/>
    </source>
</evidence>
<name>A0A3N4VX72_9GAMM</name>
<evidence type="ECO:0000313" key="8">
    <source>
        <dbReference type="Proteomes" id="UP000269708"/>
    </source>
</evidence>
<evidence type="ECO:0000313" key="7">
    <source>
        <dbReference type="EMBL" id="RPE81717.1"/>
    </source>
</evidence>
<comment type="caution">
    <text evidence="7">The sequence shown here is derived from an EMBL/GenBank/DDBJ whole genome shotgun (WGS) entry which is preliminary data.</text>
</comment>
<dbReference type="Pfam" id="PF06305">
    <property type="entry name" value="LapA_dom"/>
    <property type="match status" value="1"/>
</dbReference>
<evidence type="ECO:0000256" key="5">
    <source>
        <dbReference type="SAM" id="Phobius"/>
    </source>
</evidence>
<feature type="domain" description="Lipopolysaccharide assembly protein A" evidence="6">
    <location>
        <begin position="23"/>
        <end position="76"/>
    </location>
</feature>
<evidence type="ECO:0000256" key="1">
    <source>
        <dbReference type="ARBA" id="ARBA00022475"/>
    </source>
</evidence>
<proteinExistence type="predicted"/>
<reference evidence="7 8" key="1">
    <citation type="submission" date="2018-11" db="EMBL/GenBank/DDBJ databases">
        <title>Genomic Encyclopedia of Type Strains, Phase IV (KMG-IV): sequencing the most valuable type-strain genomes for metagenomic binning, comparative biology and taxonomic classification.</title>
        <authorList>
            <person name="Goeker M."/>
        </authorList>
    </citation>
    <scope>NUCLEOTIDE SEQUENCE [LARGE SCALE GENOMIC DNA]</scope>
    <source>
        <strain evidence="7 8">DSM 25623</strain>
    </source>
</reference>
<dbReference type="InterPro" id="IPR010445">
    <property type="entry name" value="LapA_dom"/>
</dbReference>
<feature type="transmembrane region" description="Helical" evidence="5">
    <location>
        <begin position="44"/>
        <end position="67"/>
    </location>
</feature>
<evidence type="ECO:0000259" key="6">
    <source>
        <dbReference type="Pfam" id="PF06305"/>
    </source>
</evidence>
<keyword evidence="4 5" id="KW-0472">Membrane</keyword>
<dbReference type="RefSeq" id="WP_123769248.1">
    <property type="nucleotide sequence ID" value="NZ_RKQN01000001.1"/>
</dbReference>
<dbReference type="EMBL" id="RKQN01000001">
    <property type="protein sequence ID" value="RPE81717.1"/>
    <property type="molecule type" value="Genomic_DNA"/>
</dbReference>
<organism evidence="7 8">
    <name type="scientific">Vulcaniibacterium tengchongense</name>
    <dbReference type="NCBI Taxonomy" id="1273429"/>
    <lineage>
        <taxon>Bacteria</taxon>
        <taxon>Pseudomonadati</taxon>
        <taxon>Pseudomonadota</taxon>
        <taxon>Gammaproteobacteria</taxon>
        <taxon>Lysobacterales</taxon>
        <taxon>Lysobacteraceae</taxon>
        <taxon>Vulcaniibacterium</taxon>
    </lineage>
</organism>